<comment type="caution">
    <text evidence="8">The sequence shown here is derived from an EMBL/GenBank/DDBJ whole genome shotgun (WGS) entry which is preliminary data.</text>
</comment>
<gene>
    <name evidence="8" type="ORF">PSALAMII_LOCUS8247</name>
</gene>
<feature type="domain" description="Major facilitator superfamily (MFS) profile" evidence="7">
    <location>
        <begin position="58"/>
        <end position="534"/>
    </location>
</feature>
<dbReference type="Proteomes" id="UP001152649">
    <property type="component" value="Unassembled WGS sequence"/>
</dbReference>
<dbReference type="GO" id="GO:0022857">
    <property type="term" value="F:transmembrane transporter activity"/>
    <property type="evidence" value="ECO:0007669"/>
    <property type="project" value="InterPro"/>
</dbReference>
<reference evidence="8" key="1">
    <citation type="submission" date="2021-07" db="EMBL/GenBank/DDBJ databases">
        <authorList>
            <person name="Branca A.L. A."/>
        </authorList>
    </citation>
    <scope>NUCLEOTIDE SEQUENCE</scope>
</reference>
<dbReference type="Pfam" id="PF07690">
    <property type="entry name" value="MFS_1"/>
    <property type="match status" value="2"/>
</dbReference>
<comment type="subcellular location">
    <subcellularLocation>
        <location evidence="1">Membrane</location>
        <topology evidence="1">Multi-pass membrane protein</topology>
    </subcellularLocation>
</comment>
<dbReference type="EMBL" id="CAJVPG010000422">
    <property type="protein sequence ID" value="CAG8405574.1"/>
    <property type="molecule type" value="Genomic_DNA"/>
</dbReference>
<feature type="transmembrane region" description="Helical" evidence="6">
    <location>
        <begin position="50"/>
        <end position="69"/>
    </location>
</feature>
<dbReference type="InterPro" id="IPR020846">
    <property type="entry name" value="MFS_dom"/>
</dbReference>
<dbReference type="OrthoDB" id="3026777at2759"/>
<evidence type="ECO:0000256" key="6">
    <source>
        <dbReference type="SAM" id="Phobius"/>
    </source>
</evidence>
<dbReference type="PROSITE" id="PS50850">
    <property type="entry name" value="MFS"/>
    <property type="match status" value="1"/>
</dbReference>
<evidence type="ECO:0000256" key="5">
    <source>
        <dbReference type="SAM" id="MobiDB-lite"/>
    </source>
</evidence>
<feature type="transmembrane region" description="Helical" evidence="6">
    <location>
        <begin position="477"/>
        <end position="499"/>
    </location>
</feature>
<proteinExistence type="predicted"/>
<accession>A0A9W4JNW7</accession>
<dbReference type="PANTHER" id="PTHR23507:SF40">
    <property type="entry name" value="TETRACYCLINE-EFFLUX TRANSPORTER"/>
    <property type="match status" value="1"/>
</dbReference>
<sequence length="562" mass="60920">MENEALFAGEPEVDAQMRARERTEVTENTRLLSQSDEPSQGQPSWRNPSIWWLLPFGVLFMLGFGGLAVPKINLILSLICRDYLAEKGTQDPTFTYVPVIFGEHNPQCQIPQVQSLVAQFQLYLNLAAGILSALVSPRMGHLSDRYGRTKMIALGAMGAVFNEIITVIVATWPDQFSVNFLLVGSVMDGLGGSFTTAQALIHSYASDCTPTEKRSVAFGLFHGALYFGIAVGPGAAAFLIKSGGTLPVFYIALALHATFCLSVWFIVPESLPKDRQLAAREKHRSKASGVDTPKWYSWQVWNPMNLITPLAILVPAVGRPSILFPNRRGASPALRRNIVLLAAIDTAVFGVAMGTVQVIIIYAEYMFSWGSVESSLFVAVINVVRVVNLFVVLPIISRLFRTPTKEDGTIRGSDTLDVVLIRTSIIFDVLGYVGYAMSSHPSGMIVSGAIASLGGMGSAILQSSITKHVPHERIGQMLGATGLLHALARIVAPTVFNLIYSLTVATLPQTVFVALAVVFAVAFFMSLLIRPHVTLEDEPATDAEAEANENANGEDDALLLNR</sequence>
<evidence type="ECO:0000313" key="9">
    <source>
        <dbReference type="Proteomes" id="UP001152649"/>
    </source>
</evidence>
<dbReference type="PANTHER" id="PTHR23507">
    <property type="entry name" value="ZGC:174356"/>
    <property type="match status" value="1"/>
</dbReference>
<feature type="compositionally biased region" description="Polar residues" evidence="5">
    <location>
        <begin position="28"/>
        <end position="44"/>
    </location>
</feature>
<keyword evidence="4 6" id="KW-0472">Membrane</keyword>
<protein>
    <recommendedName>
        <fullName evidence="7">Major facilitator superfamily (MFS) profile domain-containing protein</fullName>
    </recommendedName>
</protein>
<feature type="transmembrane region" description="Helical" evidence="6">
    <location>
        <begin position="247"/>
        <end position="267"/>
    </location>
</feature>
<evidence type="ECO:0000256" key="2">
    <source>
        <dbReference type="ARBA" id="ARBA00022692"/>
    </source>
</evidence>
<dbReference type="AlphaFoldDB" id="A0A9W4JNW7"/>
<evidence type="ECO:0000256" key="1">
    <source>
        <dbReference type="ARBA" id="ARBA00004141"/>
    </source>
</evidence>
<feature type="transmembrane region" description="Helical" evidence="6">
    <location>
        <begin position="300"/>
        <end position="318"/>
    </location>
</feature>
<feature type="region of interest" description="Disordered" evidence="5">
    <location>
        <begin position="25"/>
        <end position="44"/>
    </location>
</feature>
<feature type="transmembrane region" description="Helical" evidence="6">
    <location>
        <begin position="338"/>
        <end position="363"/>
    </location>
</feature>
<keyword evidence="2 6" id="KW-0812">Transmembrane</keyword>
<feature type="transmembrane region" description="Helical" evidence="6">
    <location>
        <begin position="418"/>
        <end position="438"/>
    </location>
</feature>
<feature type="transmembrane region" description="Helical" evidence="6">
    <location>
        <begin position="120"/>
        <end position="139"/>
    </location>
</feature>
<feature type="transmembrane region" description="Helical" evidence="6">
    <location>
        <begin position="444"/>
        <end position="465"/>
    </location>
</feature>
<name>A0A9W4JNW7_9EURO</name>
<evidence type="ECO:0000256" key="4">
    <source>
        <dbReference type="ARBA" id="ARBA00023136"/>
    </source>
</evidence>
<dbReference type="InterPro" id="IPR011701">
    <property type="entry name" value="MFS"/>
</dbReference>
<feature type="transmembrane region" description="Helical" evidence="6">
    <location>
        <begin position="375"/>
        <end position="397"/>
    </location>
</feature>
<dbReference type="InterPro" id="IPR036259">
    <property type="entry name" value="MFS_trans_sf"/>
</dbReference>
<dbReference type="GO" id="GO:0016020">
    <property type="term" value="C:membrane"/>
    <property type="evidence" value="ECO:0007669"/>
    <property type="project" value="UniProtKB-SubCell"/>
</dbReference>
<evidence type="ECO:0000256" key="3">
    <source>
        <dbReference type="ARBA" id="ARBA00022989"/>
    </source>
</evidence>
<dbReference type="SUPFAM" id="SSF103473">
    <property type="entry name" value="MFS general substrate transporter"/>
    <property type="match status" value="1"/>
</dbReference>
<organism evidence="8 9">
    <name type="scientific">Penicillium salamii</name>
    <dbReference type="NCBI Taxonomy" id="1612424"/>
    <lineage>
        <taxon>Eukaryota</taxon>
        <taxon>Fungi</taxon>
        <taxon>Dikarya</taxon>
        <taxon>Ascomycota</taxon>
        <taxon>Pezizomycotina</taxon>
        <taxon>Eurotiomycetes</taxon>
        <taxon>Eurotiomycetidae</taxon>
        <taxon>Eurotiales</taxon>
        <taxon>Aspergillaceae</taxon>
        <taxon>Penicillium</taxon>
    </lineage>
</organism>
<feature type="transmembrane region" description="Helical" evidence="6">
    <location>
        <begin position="151"/>
        <end position="172"/>
    </location>
</feature>
<keyword evidence="9" id="KW-1185">Reference proteome</keyword>
<feature type="transmembrane region" description="Helical" evidence="6">
    <location>
        <begin position="511"/>
        <end position="529"/>
    </location>
</feature>
<feature type="transmembrane region" description="Helical" evidence="6">
    <location>
        <begin position="220"/>
        <end position="240"/>
    </location>
</feature>
<dbReference type="Gene3D" id="1.20.1250.20">
    <property type="entry name" value="MFS general substrate transporter like domains"/>
    <property type="match status" value="1"/>
</dbReference>
<keyword evidence="3 6" id="KW-1133">Transmembrane helix</keyword>
<evidence type="ECO:0000313" key="8">
    <source>
        <dbReference type="EMBL" id="CAG8405574.1"/>
    </source>
</evidence>
<evidence type="ECO:0000259" key="7">
    <source>
        <dbReference type="PROSITE" id="PS50850"/>
    </source>
</evidence>